<dbReference type="EMBL" id="VCKZ01000020">
    <property type="protein sequence ID" value="TMR41515.1"/>
    <property type="molecule type" value="Genomic_DNA"/>
</dbReference>
<proteinExistence type="predicted"/>
<feature type="compositionally biased region" description="Pro residues" evidence="1">
    <location>
        <begin position="16"/>
        <end position="26"/>
    </location>
</feature>
<protein>
    <submittedName>
        <fullName evidence="2">Uncharacterized protein</fullName>
    </submittedName>
</protein>
<evidence type="ECO:0000313" key="3">
    <source>
        <dbReference type="Proteomes" id="UP000305238"/>
    </source>
</evidence>
<keyword evidence="3" id="KW-1185">Reference proteome</keyword>
<organism evidence="2 3">
    <name type="scientific">Actinomadura geliboluensis</name>
    <dbReference type="NCBI Taxonomy" id="882440"/>
    <lineage>
        <taxon>Bacteria</taxon>
        <taxon>Bacillati</taxon>
        <taxon>Actinomycetota</taxon>
        <taxon>Actinomycetes</taxon>
        <taxon>Streptosporangiales</taxon>
        <taxon>Thermomonosporaceae</taxon>
        <taxon>Actinomadura</taxon>
    </lineage>
</organism>
<accession>A0A5S4H8D0</accession>
<evidence type="ECO:0000256" key="1">
    <source>
        <dbReference type="SAM" id="MobiDB-lite"/>
    </source>
</evidence>
<dbReference type="AlphaFoldDB" id="A0A5S4H8D0"/>
<comment type="caution">
    <text evidence="2">The sequence shown here is derived from an EMBL/GenBank/DDBJ whole genome shotgun (WGS) entry which is preliminary data.</text>
</comment>
<evidence type="ECO:0000313" key="2">
    <source>
        <dbReference type="EMBL" id="TMR41515.1"/>
    </source>
</evidence>
<dbReference type="RefSeq" id="WP_138634875.1">
    <property type="nucleotide sequence ID" value="NZ_VCKZ01000020.1"/>
</dbReference>
<sequence length="104" mass="12207">MTTRRELRARLVTTAQPPPEARGRPPVPLRFAEFTALEWIERADLPHGIGPDEVLRRIRTVPREAKTGDDWQCHAAFRLARRHWRRARREWARANGYDVREMGA</sequence>
<dbReference type="Proteomes" id="UP000305238">
    <property type="component" value="Unassembled WGS sequence"/>
</dbReference>
<feature type="region of interest" description="Disordered" evidence="1">
    <location>
        <begin position="1"/>
        <end position="26"/>
    </location>
</feature>
<reference evidence="2 3" key="1">
    <citation type="submission" date="2019-05" db="EMBL/GenBank/DDBJ databases">
        <title>Draft genome sequence of Actinomadura geliboluensis A8036.</title>
        <authorList>
            <person name="Saricaoglu S."/>
            <person name="Isik K."/>
        </authorList>
    </citation>
    <scope>NUCLEOTIDE SEQUENCE [LARGE SCALE GENOMIC DNA]</scope>
    <source>
        <strain evidence="2 3">A8036</strain>
    </source>
</reference>
<name>A0A5S4H8D0_9ACTN</name>
<gene>
    <name evidence="2" type="ORF">ETD96_05195</name>
</gene>